<reference evidence="3 4" key="1">
    <citation type="submission" date="2013-07" db="EMBL/GenBank/DDBJ databases">
        <title>The Genome Sequence of Kwoniella mangroviensis CBS10435.</title>
        <authorList>
            <consortium name="The Broad Institute Genome Sequencing Platform"/>
            <person name="Cuomo C."/>
            <person name="Litvintseva A."/>
            <person name="Chen Y."/>
            <person name="Heitman J."/>
            <person name="Sun S."/>
            <person name="Springer D."/>
            <person name="Dromer F."/>
            <person name="Young S.K."/>
            <person name="Zeng Q."/>
            <person name="Gargeya S."/>
            <person name="Fitzgerald M."/>
            <person name="Abouelleil A."/>
            <person name="Alvarado L."/>
            <person name="Berlin A.M."/>
            <person name="Chapman S.B."/>
            <person name="Dewar J."/>
            <person name="Goldberg J."/>
            <person name="Griggs A."/>
            <person name="Gujja S."/>
            <person name="Hansen M."/>
            <person name="Howarth C."/>
            <person name="Imamovic A."/>
            <person name="Larimer J."/>
            <person name="McCowan C."/>
            <person name="Murphy C."/>
            <person name="Pearson M."/>
            <person name="Priest M."/>
            <person name="Roberts A."/>
            <person name="Saif S."/>
            <person name="Shea T."/>
            <person name="Sykes S."/>
            <person name="Wortman J."/>
            <person name="Nusbaum C."/>
            <person name="Birren B."/>
        </authorList>
    </citation>
    <scope>NUCLEOTIDE SEQUENCE [LARGE SCALE GENOMIC DNA]</scope>
    <source>
        <strain evidence="3 4">CBS 10435</strain>
    </source>
</reference>
<feature type="region of interest" description="Disordered" evidence="1">
    <location>
        <begin position="31"/>
        <end position="75"/>
    </location>
</feature>
<proteinExistence type="predicted"/>
<dbReference type="EMBL" id="KI669464">
    <property type="protein sequence ID" value="OCF56635.1"/>
    <property type="molecule type" value="Genomic_DNA"/>
</dbReference>
<evidence type="ECO:0008006" key="5">
    <source>
        <dbReference type="Google" id="ProtNLM"/>
    </source>
</evidence>
<feature type="signal peptide" evidence="2">
    <location>
        <begin position="1"/>
        <end position="23"/>
    </location>
</feature>
<evidence type="ECO:0000256" key="2">
    <source>
        <dbReference type="SAM" id="SignalP"/>
    </source>
</evidence>
<reference evidence="4" key="2">
    <citation type="submission" date="2013-12" db="EMBL/GenBank/DDBJ databases">
        <title>Evolution of pathogenesis and genome organization in the Tremellales.</title>
        <authorList>
            <person name="Cuomo C."/>
            <person name="Litvintseva A."/>
            <person name="Heitman J."/>
            <person name="Chen Y."/>
            <person name="Sun S."/>
            <person name="Springer D."/>
            <person name="Dromer F."/>
            <person name="Young S."/>
            <person name="Zeng Q."/>
            <person name="Chapman S."/>
            <person name="Gujja S."/>
            <person name="Saif S."/>
            <person name="Birren B."/>
        </authorList>
    </citation>
    <scope>NUCLEOTIDE SEQUENCE [LARGE SCALE GENOMIC DNA]</scope>
    <source>
        <strain evidence="4">CBS 10435</strain>
    </source>
</reference>
<accession>A0A1B9IM19</accession>
<evidence type="ECO:0000313" key="4">
    <source>
        <dbReference type="Proteomes" id="UP000092583"/>
    </source>
</evidence>
<evidence type="ECO:0000256" key="1">
    <source>
        <dbReference type="SAM" id="MobiDB-lite"/>
    </source>
</evidence>
<sequence>MWFNPSIVILSMALWCIPASGSAIPNPVPVPMPVPAPDSRGTSTLKQATRDQIIARNKRPSKRATPSPTPAPSSVTSDYLKYGLYFSGSGVIETDSNPGNNVAGKNPVTINIPGTTPQNTAIQRCADQTFSLSGVYYQFQIYFDQPTTGNGDGTWMCTSYYNGNSNPAYFNVQRATASPVFGYTRSN</sequence>
<organism evidence="3 4">
    <name type="scientific">Kwoniella mangroviensis CBS 10435</name>
    <dbReference type="NCBI Taxonomy" id="1331196"/>
    <lineage>
        <taxon>Eukaryota</taxon>
        <taxon>Fungi</taxon>
        <taxon>Dikarya</taxon>
        <taxon>Basidiomycota</taxon>
        <taxon>Agaricomycotina</taxon>
        <taxon>Tremellomycetes</taxon>
        <taxon>Tremellales</taxon>
        <taxon>Cryptococcaceae</taxon>
        <taxon>Kwoniella</taxon>
    </lineage>
</organism>
<evidence type="ECO:0000313" key="3">
    <source>
        <dbReference type="EMBL" id="OCF56635.1"/>
    </source>
</evidence>
<gene>
    <name evidence="3" type="ORF">L486_05488</name>
</gene>
<protein>
    <recommendedName>
        <fullName evidence="5">Ubiquitin 3 binding protein But2 C-terminal domain-containing protein</fullName>
    </recommendedName>
</protein>
<dbReference type="OrthoDB" id="2564859at2759"/>
<dbReference type="Proteomes" id="UP000092583">
    <property type="component" value="Unassembled WGS sequence"/>
</dbReference>
<keyword evidence="4" id="KW-1185">Reference proteome</keyword>
<feature type="chain" id="PRO_5008628725" description="Ubiquitin 3 binding protein But2 C-terminal domain-containing protein" evidence="2">
    <location>
        <begin position="24"/>
        <end position="187"/>
    </location>
</feature>
<keyword evidence="2" id="KW-0732">Signal</keyword>
<dbReference type="AlphaFoldDB" id="A0A1B9IM19"/>
<name>A0A1B9IM19_9TREE</name>